<evidence type="ECO:0000256" key="2">
    <source>
        <dbReference type="ARBA" id="ARBA00022737"/>
    </source>
</evidence>
<dbReference type="SUPFAM" id="SSF55804">
    <property type="entry name" value="Phoshotransferase/anion transport protein"/>
    <property type="match status" value="1"/>
</dbReference>
<dbReference type="Pfam" id="PF00359">
    <property type="entry name" value="PTS_EIIA_2"/>
    <property type="match status" value="1"/>
</dbReference>
<dbReference type="InterPro" id="IPR007737">
    <property type="entry name" value="Mga_HTH"/>
</dbReference>
<keyword evidence="4" id="KW-0010">Activator</keyword>
<keyword evidence="5" id="KW-0804">Transcription</keyword>
<dbReference type="Gene3D" id="1.10.1790.10">
    <property type="entry name" value="PRD domain"/>
    <property type="match status" value="1"/>
</dbReference>
<proteinExistence type="predicted"/>
<evidence type="ECO:0000259" key="8">
    <source>
        <dbReference type="PROSITE" id="PS51099"/>
    </source>
</evidence>
<dbReference type="InterPro" id="IPR036634">
    <property type="entry name" value="PRD_sf"/>
</dbReference>
<feature type="domain" description="PTS EIIB type-2" evidence="8">
    <location>
        <begin position="403"/>
        <end position="491"/>
    </location>
</feature>
<evidence type="ECO:0000259" key="9">
    <source>
        <dbReference type="PROSITE" id="PS51372"/>
    </source>
</evidence>
<keyword evidence="11" id="KW-1185">Reference proteome</keyword>
<evidence type="ECO:0000259" key="7">
    <source>
        <dbReference type="PROSITE" id="PS51094"/>
    </source>
</evidence>
<keyword evidence="6" id="KW-0175">Coiled coil</keyword>
<dbReference type="InterPro" id="IPR050661">
    <property type="entry name" value="BglG_antiterminators"/>
</dbReference>
<sequence>MEAKMFNEREKILLQVLLKTGEALSIKELSKSTKIKERTLYREIKNLELSLKQLGLILLKEKSKYRLVGDTFVLDASLLKSDFIDHAYSIDTRLNLILCFLILNEDTSIKDISEKLLLSYNTVATTIITVEKILADYKLSLVRKKGQGIELIGKESDRRVLLISILCNEINDEEFFSKINKKESLSNNPFIKFLNFDFLAELFNNNKELKIFNLYTDSSIKKILISLNVIFLRISYVTDCEENFSTTEYNYVIALLETAKKYIEYDITKDMEKFLIRILKTCRLIEQLSYFNDKYSYILVYKINLLIKHVSERMNVDFTQDTNLSSGLIAHVESAIKRYQMKLKEENEELLEFVLKNYNELYLIIKSELLTVFDEINFSSTELSYIVIHFASCYEQIYRKNFIRALVICSSGIGSSKILGSQIRKNIPEIKNLEYIIPGKLGETNLNNYDVIISTIELNKEIDYLLIPTILKEKDVDTIREKILNSRSFKRKKLIPREKVNEEKFLLPACEEILRNVYVSELFTADTDIKNMLVDIFKKVNLKSGNQQNIIENLIGRHEKSSVVIPKTKLALFHTLENSLTEPFVIICNLKNEIELINVSLNKEMVRTFFIMVSPNEERYTNFLGQISIAILNDEVLIKAINSKNREFIMTKLELILKDYIIQND</sequence>
<keyword evidence="3" id="KW-0805">Transcription regulation</keyword>
<organism evidence="10 11">
    <name type="scientific">Gemella bergeri ATCC 700627</name>
    <dbReference type="NCBI Taxonomy" id="1321820"/>
    <lineage>
        <taxon>Bacteria</taxon>
        <taxon>Bacillati</taxon>
        <taxon>Bacillota</taxon>
        <taxon>Bacilli</taxon>
        <taxon>Bacillales</taxon>
        <taxon>Gemellaceae</taxon>
        <taxon>Gemella</taxon>
    </lineage>
</organism>
<dbReference type="Gene3D" id="3.40.50.2300">
    <property type="match status" value="1"/>
</dbReference>
<dbReference type="PANTHER" id="PTHR30185">
    <property type="entry name" value="CRYPTIC BETA-GLUCOSIDE BGL OPERON ANTITERMINATOR"/>
    <property type="match status" value="1"/>
</dbReference>
<reference evidence="10 11" key="1">
    <citation type="submission" date="2013-08" db="EMBL/GenBank/DDBJ databases">
        <authorList>
            <person name="Weinstock G."/>
            <person name="Sodergren E."/>
            <person name="Wylie T."/>
            <person name="Fulton L."/>
            <person name="Fulton R."/>
            <person name="Fronick C."/>
            <person name="O'Laughlin M."/>
            <person name="Godfrey J."/>
            <person name="Miner T."/>
            <person name="Herter B."/>
            <person name="Appelbaum E."/>
            <person name="Cordes M."/>
            <person name="Lek S."/>
            <person name="Wollam A."/>
            <person name="Pepin K.H."/>
            <person name="Palsikar V.B."/>
            <person name="Mitreva M."/>
            <person name="Wilson R.K."/>
        </authorList>
    </citation>
    <scope>NUCLEOTIDE SEQUENCE [LARGE SCALE GENOMIC DNA]</scope>
    <source>
        <strain evidence="10 11">ATCC 700627</strain>
    </source>
</reference>
<name>U2QJ27_9BACL</name>
<dbReference type="PROSITE" id="PS51099">
    <property type="entry name" value="PTS_EIIB_TYPE_2"/>
    <property type="match status" value="1"/>
</dbReference>
<dbReference type="CDD" id="cd05568">
    <property type="entry name" value="PTS_IIB_bgl_like"/>
    <property type="match status" value="1"/>
</dbReference>
<evidence type="ECO:0000256" key="4">
    <source>
        <dbReference type="ARBA" id="ARBA00023159"/>
    </source>
</evidence>
<dbReference type="HOGENOM" id="CLU_013442_2_0_9"/>
<evidence type="ECO:0000256" key="3">
    <source>
        <dbReference type="ARBA" id="ARBA00023015"/>
    </source>
</evidence>
<gene>
    <name evidence="10" type="ORF">HMPREF1983_01334</name>
</gene>
<dbReference type="PROSITE" id="PS51094">
    <property type="entry name" value="PTS_EIIA_TYPE_2"/>
    <property type="match status" value="1"/>
</dbReference>
<dbReference type="InterPro" id="IPR011608">
    <property type="entry name" value="PRD"/>
</dbReference>
<feature type="domain" description="PTS EIIA type-2" evidence="7">
    <location>
        <begin position="512"/>
        <end position="656"/>
    </location>
</feature>
<dbReference type="InterPro" id="IPR013011">
    <property type="entry name" value="PTS_EIIB_2"/>
</dbReference>
<accession>U2QJ27</accession>
<evidence type="ECO:0000313" key="10">
    <source>
        <dbReference type="EMBL" id="ERK56461.1"/>
    </source>
</evidence>
<feature type="coiled-coil region" evidence="6">
    <location>
        <begin position="329"/>
        <end position="356"/>
    </location>
</feature>
<dbReference type="SUPFAM" id="SSF63520">
    <property type="entry name" value="PTS-regulatory domain, PRD"/>
    <property type="match status" value="1"/>
</dbReference>
<dbReference type="EMBL" id="AWVP01000089">
    <property type="protein sequence ID" value="ERK56461.1"/>
    <property type="molecule type" value="Genomic_DNA"/>
</dbReference>
<evidence type="ECO:0000313" key="11">
    <source>
        <dbReference type="Proteomes" id="UP000016637"/>
    </source>
</evidence>
<keyword evidence="2" id="KW-0677">Repeat</keyword>
<dbReference type="AlphaFoldDB" id="U2QJ27"/>
<feature type="domain" description="PRD" evidence="9">
    <location>
        <begin position="294"/>
        <end position="400"/>
    </location>
</feature>
<evidence type="ECO:0000256" key="6">
    <source>
        <dbReference type="SAM" id="Coils"/>
    </source>
</evidence>
<dbReference type="SUPFAM" id="SSF52794">
    <property type="entry name" value="PTS system IIB component-like"/>
    <property type="match status" value="1"/>
</dbReference>
<dbReference type="InterPro" id="IPR016152">
    <property type="entry name" value="PTrfase/Anion_transptr"/>
</dbReference>
<dbReference type="Pfam" id="PF05043">
    <property type="entry name" value="Mga"/>
    <property type="match status" value="2"/>
</dbReference>
<dbReference type="PANTHER" id="PTHR30185:SF18">
    <property type="entry name" value="TRANSCRIPTIONAL REGULATOR MTLR"/>
    <property type="match status" value="1"/>
</dbReference>
<dbReference type="GO" id="GO:0006355">
    <property type="term" value="P:regulation of DNA-templated transcription"/>
    <property type="evidence" value="ECO:0007669"/>
    <property type="project" value="InterPro"/>
</dbReference>
<keyword evidence="1" id="KW-0808">Transferase</keyword>
<dbReference type="Proteomes" id="UP000016637">
    <property type="component" value="Unassembled WGS sequence"/>
</dbReference>
<evidence type="ECO:0000256" key="1">
    <source>
        <dbReference type="ARBA" id="ARBA00022679"/>
    </source>
</evidence>
<dbReference type="InterPro" id="IPR002178">
    <property type="entry name" value="PTS_EIIA_type-2_dom"/>
</dbReference>
<dbReference type="PROSITE" id="PS51372">
    <property type="entry name" value="PRD_2"/>
    <property type="match status" value="1"/>
</dbReference>
<dbReference type="InterPro" id="IPR036095">
    <property type="entry name" value="PTS_EIIB-like_sf"/>
</dbReference>
<dbReference type="GO" id="GO:0008982">
    <property type="term" value="F:protein-N(PI)-phosphohistidine-sugar phosphotransferase activity"/>
    <property type="evidence" value="ECO:0007669"/>
    <property type="project" value="InterPro"/>
</dbReference>
<evidence type="ECO:0000256" key="5">
    <source>
        <dbReference type="ARBA" id="ARBA00023163"/>
    </source>
</evidence>
<dbReference type="GO" id="GO:0009401">
    <property type="term" value="P:phosphoenolpyruvate-dependent sugar phosphotransferase system"/>
    <property type="evidence" value="ECO:0007669"/>
    <property type="project" value="InterPro"/>
</dbReference>
<dbReference type="eggNOG" id="COG3711">
    <property type="taxonomic scope" value="Bacteria"/>
</dbReference>
<dbReference type="RefSeq" id="WP_021752874.1">
    <property type="nucleotide sequence ID" value="NZ_KI271826.1"/>
</dbReference>
<comment type="caution">
    <text evidence="10">The sequence shown here is derived from an EMBL/GenBank/DDBJ whole genome shotgun (WGS) entry which is preliminary data.</text>
</comment>
<dbReference type="Gene3D" id="3.40.930.10">
    <property type="entry name" value="Mannitol-specific EII, Chain A"/>
    <property type="match status" value="1"/>
</dbReference>
<protein>
    <submittedName>
        <fullName evidence="10">HTH domain protein</fullName>
    </submittedName>
</protein>
<dbReference type="PATRIC" id="fig|1321820.3.peg.1292"/>
<dbReference type="Pfam" id="PF00874">
    <property type="entry name" value="PRD"/>
    <property type="match status" value="1"/>
</dbReference>